<gene>
    <name evidence="2" type="ORF">Geonosis_00069</name>
</gene>
<evidence type="ECO:0000313" key="2">
    <source>
        <dbReference type="EMBL" id="XBM95034.1"/>
    </source>
</evidence>
<proteinExistence type="predicted"/>
<feature type="compositionally biased region" description="Low complexity" evidence="1">
    <location>
        <begin position="35"/>
        <end position="49"/>
    </location>
</feature>
<feature type="compositionally biased region" description="Basic residues" evidence="1">
    <location>
        <begin position="159"/>
        <end position="172"/>
    </location>
</feature>
<sequence length="377" mass="39724">MPELVSVAAPATTSARPRGSATRAHSFGHSRCSRSRSSCDGRSASSASSTVSCDTWRPPSHTVATFSAMAATLVPAATSDATLSDTNHHSPVAAVCAAWKRTASCGRVRGYARRASRRTARASPASCLVSRTTARAARRSPLKTFHHSTSSRAFSNAFRSRRRSRMASRRPRLASSSAFRASSVRASVRAPAAANHSLAGSLNGLPIRSSPWPKVSPAEATRSFSVGPCGFCFRSGMSCGVSKLSTVLPLPDGSGCGLPGDCTMMLPRSYRRTGEGPFPVPFSRPCPIMFQAVPTCENHRFVIICRGWMGPLPFPPFQPSYPRAPDPLPAAATFEQTDPLASRPGGPVQIPLSGSAARQSSCATSSGWNIGEPSTTS</sequence>
<feature type="region of interest" description="Disordered" evidence="1">
    <location>
        <begin position="1"/>
        <end position="56"/>
    </location>
</feature>
<dbReference type="EMBL" id="PP750866">
    <property type="protein sequence ID" value="XBM95034.1"/>
    <property type="molecule type" value="Genomic_DNA"/>
</dbReference>
<feature type="compositionally biased region" description="Polar residues" evidence="1">
    <location>
        <begin position="356"/>
        <end position="377"/>
    </location>
</feature>
<reference evidence="2" key="1">
    <citation type="submission" date="2024-05" db="EMBL/GenBank/DDBJ databases">
        <title>Isolation and characterization of the new Streptomyces phages Kamino, Geonosis, Abafar and Scarif infecting a broad range of host species.</title>
        <authorList>
            <person name="Rackow B."/>
            <person name="Rolland C."/>
            <person name="Mohnen I."/>
            <person name="Wittmann J."/>
            <person name="Muesken M."/>
            <person name="Overmann J."/>
            <person name="Frunzke J."/>
        </authorList>
    </citation>
    <scope>NUCLEOTIDE SEQUENCE</scope>
</reference>
<accession>A0AAU7GXW8</accession>
<evidence type="ECO:0000256" key="1">
    <source>
        <dbReference type="SAM" id="MobiDB-lite"/>
    </source>
</evidence>
<name>A0AAU7GXW8_9CAUD</name>
<protein>
    <submittedName>
        <fullName evidence="2">Uncharacterized protein</fullName>
    </submittedName>
</protein>
<organism evidence="2">
    <name type="scientific">Streptomyces phage Geonosis</name>
    <dbReference type="NCBI Taxonomy" id="3158856"/>
    <lineage>
        <taxon>Viruses</taxon>
        <taxon>Duplodnaviria</taxon>
        <taxon>Heunggongvirae</taxon>
        <taxon>Uroviricota</taxon>
        <taxon>Caudoviricetes</taxon>
    </lineage>
</organism>
<feature type="region of interest" description="Disordered" evidence="1">
    <location>
        <begin position="336"/>
        <end position="377"/>
    </location>
</feature>
<feature type="region of interest" description="Disordered" evidence="1">
    <location>
        <begin position="153"/>
        <end position="175"/>
    </location>
</feature>